<evidence type="ECO:0000256" key="10">
    <source>
        <dbReference type="ARBA" id="ARBA00023242"/>
    </source>
</evidence>
<dbReference type="SMART" id="SM00320">
    <property type="entry name" value="WD40"/>
    <property type="match status" value="11"/>
</dbReference>
<evidence type="ECO:0000256" key="6">
    <source>
        <dbReference type="ARBA" id="ARBA00022490"/>
    </source>
</evidence>
<dbReference type="GO" id="GO:0005634">
    <property type="term" value="C:nucleus"/>
    <property type="evidence" value="ECO:0007669"/>
    <property type="project" value="UniProtKB-SubCell"/>
</dbReference>
<dbReference type="RefSeq" id="XP_052947731.1">
    <property type="nucleotide sequence ID" value="XM_053086708.1"/>
</dbReference>
<keyword evidence="6" id="KW-0963">Cytoplasm</keyword>
<evidence type="ECO:0000256" key="8">
    <source>
        <dbReference type="ARBA" id="ARBA00022694"/>
    </source>
</evidence>
<dbReference type="InterPro" id="IPR015943">
    <property type="entry name" value="WD40/YVTN_repeat-like_dom_sf"/>
</dbReference>
<evidence type="ECO:0000256" key="7">
    <source>
        <dbReference type="ARBA" id="ARBA00022574"/>
    </source>
</evidence>
<feature type="repeat" description="WD" evidence="11">
    <location>
        <begin position="694"/>
        <end position="735"/>
    </location>
</feature>
<dbReference type="GO" id="GO:0033588">
    <property type="term" value="C:elongator holoenzyme complex"/>
    <property type="evidence" value="ECO:0007669"/>
    <property type="project" value="InterPro"/>
</dbReference>
<evidence type="ECO:0000256" key="4">
    <source>
        <dbReference type="ARBA" id="ARBA00005881"/>
    </source>
</evidence>
<comment type="subcellular location">
    <subcellularLocation>
        <location evidence="2">Cytoplasm</location>
    </subcellularLocation>
    <subcellularLocation>
        <location evidence="1">Nucleus</location>
    </subcellularLocation>
</comment>
<dbReference type="PROSITE" id="PS50082">
    <property type="entry name" value="WD_REPEATS_2"/>
    <property type="match status" value="4"/>
</dbReference>
<dbReference type="GO" id="GO:0005737">
    <property type="term" value="C:cytoplasm"/>
    <property type="evidence" value="ECO:0007669"/>
    <property type="project" value="UniProtKB-SubCell"/>
</dbReference>
<evidence type="ECO:0000256" key="3">
    <source>
        <dbReference type="ARBA" id="ARBA00005043"/>
    </source>
</evidence>
<dbReference type="SUPFAM" id="SSF50978">
    <property type="entry name" value="WD40 repeat-like"/>
    <property type="match status" value="1"/>
</dbReference>
<evidence type="ECO:0000256" key="9">
    <source>
        <dbReference type="ARBA" id="ARBA00022737"/>
    </source>
</evidence>
<comment type="similarity">
    <text evidence="4">Belongs to the WD repeat ELP2 family.</text>
</comment>
<feature type="repeat" description="WD" evidence="11">
    <location>
        <begin position="642"/>
        <end position="673"/>
    </location>
</feature>
<sequence length="837" mass="89610">MPPAATVDQSYISVGANRSSSCSASTSSGLLAYGAGHLVALWNADPSSSKGAHATLPGHTGVVTTVKLLQDEDAEGKGAAFISGDAAGNVRAWKHDHGQVAQMVCSASFDAHSQWSISAIAVCPAGPLEGHVLTGASDGCIKLWRLKGSGAELVQTMDLKGKLPLDMEISLLPGSSAPVLILGCTDRRIQIYTIKDTKLEYAFSLEGHEDWVRCLAITAYPSSAESGDSDVLVASGSQDNYIRLWRISPVTERADQTNGDQNHVADGAEGEKGNALDMLDEFERKLAGEAGYGGSVQISTKAHVLAVDDGSTTQRFNVTLEALLIGHEGGLSNLHWSPSTPSSSPHLLSTASDNSLIIWTPSSDGIWIPAHRFGALGGRGLSFFGALWGREGRSVLASGWNGGWERWVRTDQGEEGERWEPKVGLMGHWEDVRGVEWSPGGEYLLSVSSDQTTRIHASTSLSGQPPRWAEIARPQVHGYDLTCAAWLSPYRFASGADEKVTRVFDAPGGFVESLSSLGVREMEGEEGERPKGATVPPLGLSNRALDQSKLTMSAVDATMIPTSHHAQDSISRAMTALPTEEELATSTLWPEIEKVYGHGYELVSMAASHSGRLLATSCRATTAEHAVVRLVSTSSWNTVAILPGHTLTVTRIQFSPDDRYILTCSRDRGWRVFCRTEGETGKENGGWEMIAGEEKAHARMVLDACWLKGSGGFATASRDKTVKVWMPSTGEGKSTWTLAASIKLDEGVCAVDAISTSGGREVLAVGTESGRIWLYELSRAEGGDGEMKETLLSKLDESISHVQAITRLAFRPGEREGEGLELASCSEDRSVRVYTVK</sequence>
<dbReference type="InterPro" id="IPR037289">
    <property type="entry name" value="Elp2"/>
</dbReference>
<feature type="region of interest" description="Disordered" evidence="12">
    <location>
        <begin position="521"/>
        <end position="540"/>
    </location>
</feature>
<evidence type="ECO:0000313" key="14">
    <source>
        <dbReference type="Proteomes" id="UP001164286"/>
    </source>
</evidence>
<evidence type="ECO:0000256" key="2">
    <source>
        <dbReference type="ARBA" id="ARBA00004496"/>
    </source>
</evidence>
<dbReference type="Gene3D" id="2.130.10.10">
    <property type="entry name" value="YVTN repeat-like/Quinoprotein amine dehydrogenase"/>
    <property type="match status" value="5"/>
</dbReference>
<dbReference type="Proteomes" id="UP001164286">
    <property type="component" value="Unassembled WGS sequence"/>
</dbReference>
<comment type="caution">
    <text evidence="13">The sequence shown here is derived from an EMBL/GenBank/DDBJ whole genome shotgun (WGS) entry which is preliminary data.</text>
</comment>
<dbReference type="PANTHER" id="PTHR44111">
    <property type="entry name" value="ELONGATOR COMPLEX PROTEIN 2"/>
    <property type="match status" value="1"/>
</dbReference>
<evidence type="ECO:0000256" key="5">
    <source>
        <dbReference type="ARBA" id="ARBA00020267"/>
    </source>
</evidence>
<dbReference type="FunFam" id="2.130.10.10:FF:000400">
    <property type="entry name" value="Elongator acetyltransferase complex subunit 2"/>
    <property type="match status" value="1"/>
</dbReference>
<evidence type="ECO:0000256" key="12">
    <source>
        <dbReference type="SAM" id="MobiDB-lite"/>
    </source>
</evidence>
<feature type="repeat" description="WD" evidence="11">
    <location>
        <begin position="425"/>
        <end position="455"/>
    </location>
</feature>
<keyword evidence="14" id="KW-1185">Reference proteome</keyword>
<proteinExistence type="inferred from homology"/>
<reference evidence="13" key="1">
    <citation type="journal article" date="2022" name="G3 (Bethesda)">
        <title>High quality genome of the basidiomycete yeast Dioszegia hungarica PDD-24b-2 isolated from cloud water.</title>
        <authorList>
            <person name="Jarrige D."/>
            <person name="Haridas S."/>
            <person name="Bleykasten-Grosshans C."/>
            <person name="Joly M."/>
            <person name="Nadalig T."/>
            <person name="Sancelme M."/>
            <person name="Vuilleumier S."/>
            <person name="Grigoriev I.V."/>
            <person name="Amato P."/>
            <person name="Bringel F."/>
        </authorList>
    </citation>
    <scope>NUCLEOTIDE SEQUENCE</scope>
    <source>
        <strain evidence="13">PDD-24b-2</strain>
    </source>
</reference>
<dbReference type="InterPro" id="IPR001680">
    <property type="entry name" value="WD40_rpt"/>
</dbReference>
<keyword evidence="7 11" id="KW-0853">WD repeat</keyword>
<feature type="repeat" description="WD" evidence="11">
    <location>
        <begin position="324"/>
        <end position="359"/>
    </location>
</feature>
<evidence type="ECO:0000256" key="11">
    <source>
        <dbReference type="PROSITE-ProRule" id="PRU00221"/>
    </source>
</evidence>
<keyword evidence="10" id="KW-0539">Nucleus</keyword>
<dbReference type="SUPFAM" id="SSF82171">
    <property type="entry name" value="DPP6 N-terminal domain-like"/>
    <property type="match status" value="1"/>
</dbReference>
<dbReference type="EMBL" id="JAKWFO010000003">
    <property type="protein sequence ID" value="KAI9637954.1"/>
    <property type="molecule type" value="Genomic_DNA"/>
</dbReference>
<dbReference type="Pfam" id="PF00400">
    <property type="entry name" value="WD40"/>
    <property type="match status" value="6"/>
</dbReference>
<accession>A0AA38HEN3</accession>
<keyword evidence="9" id="KW-0677">Repeat</keyword>
<evidence type="ECO:0000313" key="13">
    <source>
        <dbReference type="EMBL" id="KAI9637954.1"/>
    </source>
</evidence>
<keyword evidence="8" id="KW-0819">tRNA processing</keyword>
<dbReference type="GeneID" id="77725909"/>
<gene>
    <name evidence="13" type="ORF">MKK02DRAFT_23308</name>
</gene>
<dbReference type="PANTHER" id="PTHR44111:SF1">
    <property type="entry name" value="ELONGATOR COMPLEX PROTEIN 2"/>
    <property type="match status" value="1"/>
</dbReference>
<dbReference type="AlphaFoldDB" id="A0AA38HEN3"/>
<dbReference type="InterPro" id="IPR036322">
    <property type="entry name" value="WD40_repeat_dom_sf"/>
</dbReference>
<name>A0AA38HEN3_9TREE</name>
<dbReference type="GO" id="GO:0002098">
    <property type="term" value="P:tRNA wobble uridine modification"/>
    <property type="evidence" value="ECO:0007669"/>
    <property type="project" value="InterPro"/>
</dbReference>
<organism evidence="13 14">
    <name type="scientific">Dioszegia hungarica</name>
    <dbReference type="NCBI Taxonomy" id="4972"/>
    <lineage>
        <taxon>Eukaryota</taxon>
        <taxon>Fungi</taxon>
        <taxon>Dikarya</taxon>
        <taxon>Basidiomycota</taxon>
        <taxon>Agaricomycotina</taxon>
        <taxon>Tremellomycetes</taxon>
        <taxon>Tremellales</taxon>
        <taxon>Bulleribasidiaceae</taxon>
        <taxon>Dioszegia</taxon>
    </lineage>
</organism>
<comment type="pathway">
    <text evidence="3">tRNA modification; 5-methoxycarbonylmethyl-2-thiouridine-tRNA biosynthesis.</text>
</comment>
<evidence type="ECO:0000256" key="1">
    <source>
        <dbReference type="ARBA" id="ARBA00004123"/>
    </source>
</evidence>
<protein>
    <recommendedName>
        <fullName evidence="5">Elongator complex protein 2</fullName>
    </recommendedName>
</protein>